<keyword evidence="2" id="KW-1185">Reference proteome</keyword>
<evidence type="ECO:0008006" key="3">
    <source>
        <dbReference type="Google" id="ProtNLM"/>
    </source>
</evidence>
<organism evidence="1 2">
    <name type="scientific">Gnathostoma spinigerum</name>
    <dbReference type="NCBI Taxonomy" id="75299"/>
    <lineage>
        <taxon>Eukaryota</taxon>
        <taxon>Metazoa</taxon>
        <taxon>Ecdysozoa</taxon>
        <taxon>Nematoda</taxon>
        <taxon>Chromadorea</taxon>
        <taxon>Rhabditida</taxon>
        <taxon>Spirurina</taxon>
        <taxon>Gnathostomatomorpha</taxon>
        <taxon>Gnathostomatoidea</taxon>
        <taxon>Gnathostomatidae</taxon>
        <taxon>Gnathostoma</taxon>
    </lineage>
</organism>
<gene>
    <name evidence="1" type="ORF">AB6A40_011835</name>
</gene>
<comment type="caution">
    <text evidence="1">The sequence shown here is derived from an EMBL/GenBank/DDBJ whole genome shotgun (WGS) entry which is preliminary data.</text>
</comment>
<dbReference type="Proteomes" id="UP001608902">
    <property type="component" value="Unassembled WGS sequence"/>
</dbReference>
<feature type="non-terminal residue" evidence="1">
    <location>
        <position position="112"/>
    </location>
</feature>
<dbReference type="PANTHER" id="PTHR47027">
    <property type="entry name" value="REVERSE TRANSCRIPTASE DOMAIN-CONTAINING PROTEIN"/>
    <property type="match status" value="1"/>
</dbReference>
<evidence type="ECO:0000313" key="1">
    <source>
        <dbReference type="EMBL" id="MFH4985126.1"/>
    </source>
</evidence>
<sequence>TTEAEKKLHELDQQGKKVGLKINVAKTKFMQSVGLRGTTLRLNDVSVEQVESFVYLGQAMNMRHNMEEELKRRCKSGWIAFNSIKGILAKLNDPGIRAHLFKSTVLSSMLYG</sequence>
<dbReference type="AlphaFoldDB" id="A0ABD6F038"/>
<evidence type="ECO:0000313" key="2">
    <source>
        <dbReference type="Proteomes" id="UP001608902"/>
    </source>
</evidence>
<dbReference type="EMBL" id="JBGFUD010049368">
    <property type="protein sequence ID" value="MFH4985126.1"/>
    <property type="molecule type" value="Genomic_DNA"/>
</dbReference>
<reference evidence="1 2" key="1">
    <citation type="submission" date="2024-08" db="EMBL/GenBank/DDBJ databases">
        <title>Gnathostoma spinigerum genome.</title>
        <authorList>
            <person name="Gonzalez-Bertolin B."/>
            <person name="Monzon S."/>
            <person name="Zaballos A."/>
            <person name="Jimenez P."/>
            <person name="Dekumyoy P."/>
            <person name="Varona S."/>
            <person name="Cuesta I."/>
            <person name="Sumanam S."/>
            <person name="Adisakwattana P."/>
            <person name="Gasser R.B."/>
            <person name="Hernandez-Gonzalez A."/>
            <person name="Young N.D."/>
            <person name="Perteguer M.J."/>
        </authorList>
    </citation>
    <scope>NUCLEOTIDE SEQUENCE [LARGE SCALE GENOMIC DNA]</scope>
    <source>
        <strain evidence="1">AL3</strain>
        <tissue evidence="1">Liver</tissue>
    </source>
</reference>
<accession>A0ABD6F038</accession>
<proteinExistence type="predicted"/>
<dbReference type="PANTHER" id="PTHR47027:SF20">
    <property type="entry name" value="REVERSE TRANSCRIPTASE-LIKE PROTEIN WITH RNA-DIRECTED DNA POLYMERASE DOMAIN"/>
    <property type="match status" value="1"/>
</dbReference>
<name>A0ABD6F038_9BILA</name>
<protein>
    <recommendedName>
        <fullName evidence="3">Endonuclease-reverse transcriptase</fullName>
    </recommendedName>
</protein>
<feature type="non-terminal residue" evidence="1">
    <location>
        <position position="1"/>
    </location>
</feature>